<keyword evidence="1" id="KW-0472">Membrane</keyword>
<dbReference type="EMBL" id="JAPFQI010000001">
    <property type="protein sequence ID" value="MCW8084515.1"/>
    <property type="molecule type" value="Genomic_DNA"/>
</dbReference>
<evidence type="ECO:0000313" key="3">
    <source>
        <dbReference type="Proteomes" id="UP001526430"/>
    </source>
</evidence>
<keyword evidence="3" id="KW-1185">Reference proteome</keyword>
<name>A0ABT3NQT2_9PROT</name>
<evidence type="ECO:0000256" key="1">
    <source>
        <dbReference type="SAM" id="Phobius"/>
    </source>
</evidence>
<keyword evidence="1" id="KW-1133">Transmembrane helix</keyword>
<dbReference type="Proteomes" id="UP001526430">
    <property type="component" value="Unassembled WGS sequence"/>
</dbReference>
<reference evidence="2 3" key="1">
    <citation type="submission" date="2022-10" db="EMBL/GenBank/DDBJ databases">
        <title>Roseococcus glaciei nov., sp. nov., isolated from glacier.</title>
        <authorList>
            <person name="Liu Q."/>
            <person name="Xin Y.-H."/>
        </authorList>
    </citation>
    <scope>NUCLEOTIDE SEQUENCE [LARGE SCALE GENOMIC DNA]</scope>
    <source>
        <strain evidence="2 3">MDT2-1-1</strain>
    </source>
</reference>
<organism evidence="2 3">
    <name type="scientific">Sabulicella glaciei</name>
    <dbReference type="NCBI Taxonomy" id="2984948"/>
    <lineage>
        <taxon>Bacteria</taxon>
        <taxon>Pseudomonadati</taxon>
        <taxon>Pseudomonadota</taxon>
        <taxon>Alphaproteobacteria</taxon>
        <taxon>Acetobacterales</taxon>
        <taxon>Acetobacteraceae</taxon>
        <taxon>Sabulicella</taxon>
    </lineage>
</organism>
<protein>
    <submittedName>
        <fullName evidence="2">Uncharacterized protein</fullName>
    </submittedName>
</protein>
<gene>
    <name evidence="2" type="ORF">OF850_02650</name>
</gene>
<dbReference type="RefSeq" id="WP_301588139.1">
    <property type="nucleotide sequence ID" value="NZ_JAPFQI010000001.1"/>
</dbReference>
<sequence>MGTLASVSRSIAGLLPPDNWMRTMSASTGMERSAVAELSQAWTLLQEVEGRTWAAWVQAIGSVLAILVAARIASRQTRMAMRREHAEQRDVRRGVAFLANNLAKLLLVAHETLSDPKGGHRLGWSSIPAIENILSVLRSVDFKATRDAQLMLEVQTVIQCGLTAIEIARSVSEREAESEFRPSEIDGIRDIVDLLGKVVSEIDRRGPQPA</sequence>
<evidence type="ECO:0000313" key="2">
    <source>
        <dbReference type="EMBL" id="MCW8084515.1"/>
    </source>
</evidence>
<accession>A0ABT3NQT2</accession>
<feature type="transmembrane region" description="Helical" evidence="1">
    <location>
        <begin position="53"/>
        <end position="73"/>
    </location>
</feature>
<proteinExistence type="predicted"/>
<comment type="caution">
    <text evidence="2">The sequence shown here is derived from an EMBL/GenBank/DDBJ whole genome shotgun (WGS) entry which is preliminary data.</text>
</comment>
<keyword evidence="1" id="KW-0812">Transmembrane</keyword>